<proteinExistence type="predicted"/>
<dbReference type="EMBL" id="KI546040">
    <property type="protein sequence ID" value="EST47453.1"/>
    <property type="molecule type" value="Genomic_DNA"/>
</dbReference>
<accession>V6LT69</accession>
<sequence>MSSLVKAVIPAIFEGYLQFYNNLQMITTQTYSQLIKTAKEVQTFNNIPYNLGILVHQMKKDTAKQIFDLQDGEVLDVKFNELMKANSVSSYLQCKIDEAYKILQV</sequence>
<dbReference type="VEuPathDB" id="GiardiaDB:SS50377_26942"/>
<organism evidence="1">
    <name type="scientific">Spironucleus salmonicida</name>
    <dbReference type="NCBI Taxonomy" id="348837"/>
    <lineage>
        <taxon>Eukaryota</taxon>
        <taxon>Metamonada</taxon>
        <taxon>Diplomonadida</taxon>
        <taxon>Hexamitidae</taxon>
        <taxon>Hexamitinae</taxon>
        <taxon>Spironucleus</taxon>
    </lineage>
</organism>
<evidence type="ECO:0000313" key="2">
    <source>
        <dbReference type="EMBL" id="KAH0570656.1"/>
    </source>
</evidence>
<dbReference type="AlphaFoldDB" id="V6LT69"/>
<evidence type="ECO:0000313" key="1">
    <source>
        <dbReference type="EMBL" id="EST47453.1"/>
    </source>
</evidence>
<name>V6LT69_9EUKA</name>
<protein>
    <submittedName>
        <fullName evidence="1">Uncharacterized protein</fullName>
    </submittedName>
</protein>
<dbReference type="EMBL" id="AUWU02000007">
    <property type="protein sequence ID" value="KAH0570656.1"/>
    <property type="molecule type" value="Genomic_DNA"/>
</dbReference>
<gene>
    <name evidence="1" type="ORF">SS50377_12439</name>
    <name evidence="2" type="ORF">SS50377_26942</name>
</gene>
<dbReference type="Proteomes" id="UP000018208">
    <property type="component" value="Unassembled WGS sequence"/>
</dbReference>
<evidence type="ECO:0000313" key="3">
    <source>
        <dbReference type="Proteomes" id="UP000018208"/>
    </source>
</evidence>
<keyword evidence="3" id="KW-1185">Reference proteome</keyword>
<reference evidence="2" key="2">
    <citation type="submission" date="2020-12" db="EMBL/GenBank/DDBJ databases">
        <title>New Spironucleus salmonicida genome in near-complete chromosomes.</title>
        <authorList>
            <person name="Xu F."/>
            <person name="Kurt Z."/>
            <person name="Jimenez-Gonzalez A."/>
            <person name="Astvaldsson A."/>
            <person name="Andersson J.O."/>
            <person name="Svard S.G."/>
        </authorList>
    </citation>
    <scope>NUCLEOTIDE SEQUENCE</scope>
    <source>
        <strain evidence="2">ATCC 50377</strain>
    </source>
</reference>
<reference evidence="1 2" key="1">
    <citation type="journal article" date="2014" name="PLoS Genet.">
        <title>The Genome of Spironucleus salmonicida Highlights a Fish Pathogen Adapted to Fluctuating Environments.</title>
        <authorList>
            <person name="Xu F."/>
            <person name="Jerlstrom-Hultqvist J."/>
            <person name="Einarsson E."/>
            <person name="Astvaldsson A."/>
            <person name="Svard S.G."/>
            <person name="Andersson J.O."/>
        </authorList>
    </citation>
    <scope>NUCLEOTIDE SEQUENCE</scope>
    <source>
        <strain evidence="2">ATCC 50377</strain>
    </source>
</reference>